<gene>
    <name evidence="1" type="ORF">V8G57_10335</name>
</gene>
<dbReference type="RefSeq" id="WP_342829317.1">
    <property type="nucleotide sequence ID" value="NZ_JBANDC010000006.1"/>
</dbReference>
<dbReference type="InterPro" id="IPR012933">
    <property type="entry name" value="HicA_mRNA_interferase"/>
</dbReference>
<protein>
    <submittedName>
        <fullName evidence="1">Type II toxin-antitoxin system HicA family toxin</fullName>
    </submittedName>
</protein>
<evidence type="ECO:0000313" key="2">
    <source>
        <dbReference type="Proteomes" id="UP001495910"/>
    </source>
</evidence>
<evidence type="ECO:0000313" key="1">
    <source>
        <dbReference type="EMBL" id="MEM4987783.1"/>
    </source>
</evidence>
<keyword evidence="2" id="KW-1185">Reference proteome</keyword>
<accession>A0ABU9PUY4</accession>
<comment type="caution">
    <text evidence="1">The sequence shown here is derived from an EMBL/GenBank/DDBJ whole genome shotgun (WGS) entry which is preliminary data.</text>
</comment>
<dbReference type="Pfam" id="PF07927">
    <property type="entry name" value="HicA_toxin"/>
    <property type="match status" value="1"/>
</dbReference>
<dbReference type="Proteomes" id="UP001495910">
    <property type="component" value="Unassembled WGS sequence"/>
</dbReference>
<organism evidence="1 2">
    <name type="scientific">Collimonas rhizosphaerae</name>
    <dbReference type="NCBI Taxonomy" id="3126357"/>
    <lineage>
        <taxon>Bacteria</taxon>
        <taxon>Pseudomonadati</taxon>
        <taxon>Pseudomonadota</taxon>
        <taxon>Betaproteobacteria</taxon>
        <taxon>Burkholderiales</taxon>
        <taxon>Oxalobacteraceae</taxon>
        <taxon>Collimonas</taxon>
    </lineage>
</organism>
<proteinExistence type="predicted"/>
<sequence>MTKADKLRSRAASVPADFTWHELVSLLSTYGFIEFSDKGGSYRCFRTAAGLKIFVHKPHPGNIVKRYLLLKVNGKLKEYGLTNASEECNERQNTQL</sequence>
<reference evidence="1 2" key="1">
    <citation type="submission" date="2024-02" db="EMBL/GenBank/DDBJ databases">
        <title>Draft genome sequence of Collimonas sp. strain H4R21, an effective mineral-weathering bacterial strain isolated from the beech rhizosphere.</title>
        <authorList>
            <person name="Morin E."/>
            <person name="Uroz S."/>
            <person name="Leveau J.H.J."/>
            <person name="Kumar R."/>
            <person name="Rey M.W."/>
            <person name="Pham J."/>
        </authorList>
    </citation>
    <scope>NUCLEOTIDE SEQUENCE [LARGE SCALE GENOMIC DNA]</scope>
    <source>
        <strain evidence="1 2">H4R21</strain>
    </source>
</reference>
<name>A0ABU9PUY4_9BURK</name>
<dbReference type="EMBL" id="JBANDC010000006">
    <property type="protein sequence ID" value="MEM4987783.1"/>
    <property type="molecule type" value="Genomic_DNA"/>
</dbReference>